<dbReference type="OrthoDB" id="3357408at2759"/>
<dbReference type="KEGG" id="more:E1B28_011704"/>
<feature type="transmembrane region" description="Helical" evidence="2">
    <location>
        <begin position="85"/>
        <end position="109"/>
    </location>
</feature>
<protein>
    <submittedName>
        <fullName evidence="3">Uncharacterized protein</fullName>
    </submittedName>
</protein>
<proteinExistence type="predicted"/>
<feature type="transmembrane region" description="Helical" evidence="2">
    <location>
        <begin position="45"/>
        <end position="65"/>
    </location>
</feature>
<organism evidence="3 4">
    <name type="scientific">Marasmius oreades</name>
    <name type="common">fairy-ring Marasmius</name>
    <dbReference type="NCBI Taxonomy" id="181124"/>
    <lineage>
        <taxon>Eukaryota</taxon>
        <taxon>Fungi</taxon>
        <taxon>Dikarya</taxon>
        <taxon>Basidiomycota</taxon>
        <taxon>Agaricomycotina</taxon>
        <taxon>Agaricomycetes</taxon>
        <taxon>Agaricomycetidae</taxon>
        <taxon>Agaricales</taxon>
        <taxon>Marasmiineae</taxon>
        <taxon>Marasmiaceae</taxon>
        <taxon>Marasmius</taxon>
    </lineage>
</organism>
<keyword evidence="2" id="KW-0472">Membrane</keyword>
<keyword evidence="2" id="KW-1133">Transmembrane helix</keyword>
<keyword evidence="4" id="KW-1185">Reference proteome</keyword>
<feature type="transmembrane region" description="Helical" evidence="2">
    <location>
        <begin position="6"/>
        <end position="33"/>
    </location>
</feature>
<dbReference type="Proteomes" id="UP001049176">
    <property type="component" value="Chromosome 7"/>
</dbReference>
<dbReference type="RefSeq" id="XP_043006557.1">
    <property type="nucleotide sequence ID" value="XM_043156762.1"/>
</dbReference>
<accession>A0A9P7RUU7</accession>
<comment type="caution">
    <text evidence="3">The sequence shown here is derived from an EMBL/GenBank/DDBJ whole genome shotgun (WGS) entry which is preliminary data.</text>
</comment>
<dbReference type="GeneID" id="66080779"/>
<feature type="transmembrane region" description="Helical" evidence="2">
    <location>
        <begin position="121"/>
        <end position="140"/>
    </location>
</feature>
<feature type="transmembrane region" description="Helical" evidence="2">
    <location>
        <begin position="216"/>
        <end position="240"/>
    </location>
</feature>
<evidence type="ECO:0000256" key="2">
    <source>
        <dbReference type="SAM" id="Phobius"/>
    </source>
</evidence>
<gene>
    <name evidence="3" type="ORF">E1B28_011704</name>
</gene>
<feature type="transmembrane region" description="Helical" evidence="2">
    <location>
        <begin position="261"/>
        <end position="279"/>
    </location>
</feature>
<name>A0A9P7RUU7_9AGAR</name>
<evidence type="ECO:0000313" key="3">
    <source>
        <dbReference type="EMBL" id="KAG7090087.1"/>
    </source>
</evidence>
<dbReference type="AlphaFoldDB" id="A0A9P7RUU7"/>
<reference evidence="3" key="1">
    <citation type="journal article" date="2021" name="Genome Biol. Evol.">
        <title>The assembled and annotated genome of the fairy-ring fungus Marasmius oreades.</title>
        <authorList>
            <person name="Hiltunen M."/>
            <person name="Ament-Velasquez S.L."/>
            <person name="Johannesson H."/>
        </authorList>
    </citation>
    <scope>NUCLEOTIDE SEQUENCE</scope>
    <source>
        <strain evidence="3">03SP1</strain>
    </source>
</reference>
<keyword evidence="2" id="KW-0812">Transmembrane</keyword>
<feature type="compositionally biased region" description="Polar residues" evidence="1">
    <location>
        <begin position="320"/>
        <end position="342"/>
    </location>
</feature>
<evidence type="ECO:0000313" key="4">
    <source>
        <dbReference type="Proteomes" id="UP001049176"/>
    </source>
</evidence>
<sequence>MAPSPLVTLFFVGWTHILLYGVNAVLFIVGMYLLRQRKAREGTMFLVVSSSVLFALATVSAIISTSLVVGEYLSIPLPGTSPTSINLQACSIIEFVLFGLIDLTAFIILVYRSFHIWDRRYLVIVVPVLLFLGASALYYYELHQYLITQQFVTAGSPAGLITTTFVYTTTELSVDTVSHALLTYLIARRIWTLKTCLQDLGHEGIAGTLPQKYNSIIAITLESGMIIPTFTIIFTVFNVINAKTGAHGDVTAILSTIMPQIYALAPLIIMMRVTLGLTVERYNAGNPTVLSSLSFGARTSQGRGSLLPALNVHGDGSVPVSGTSPSDLQDLEQNSVSKGQAI</sequence>
<dbReference type="EMBL" id="CM032187">
    <property type="protein sequence ID" value="KAG7090087.1"/>
    <property type="molecule type" value="Genomic_DNA"/>
</dbReference>
<evidence type="ECO:0000256" key="1">
    <source>
        <dbReference type="SAM" id="MobiDB-lite"/>
    </source>
</evidence>
<feature type="region of interest" description="Disordered" evidence="1">
    <location>
        <begin position="319"/>
        <end position="342"/>
    </location>
</feature>